<dbReference type="InterPro" id="IPR001789">
    <property type="entry name" value="Sig_transdc_resp-reg_receiver"/>
</dbReference>
<keyword evidence="7" id="KW-0067">ATP-binding</keyword>
<dbReference type="CDD" id="cd00082">
    <property type="entry name" value="HisKA"/>
    <property type="match status" value="1"/>
</dbReference>
<feature type="modified residue" description="4-aspartylphosphate" evidence="11">
    <location>
        <position position="875"/>
    </location>
</feature>
<dbReference type="SUPFAM" id="SSF52172">
    <property type="entry name" value="CheY-like"/>
    <property type="match status" value="1"/>
</dbReference>
<comment type="subunit">
    <text evidence="9">At low DSF concentrations, interacts with RpfF.</text>
</comment>
<name>A0A7X5LHW3_9ALTE</name>
<feature type="transmembrane region" description="Helical" evidence="12">
    <location>
        <begin position="20"/>
        <end position="38"/>
    </location>
</feature>
<dbReference type="PANTHER" id="PTHR45339">
    <property type="entry name" value="HYBRID SIGNAL TRANSDUCTION HISTIDINE KINASE J"/>
    <property type="match status" value="1"/>
</dbReference>
<dbReference type="FunFam" id="3.30.565.10:FF:000010">
    <property type="entry name" value="Sensor histidine kinase RcsC"/>
    <property type="match status" value="1"/>
</dbReference>
<dbReference type="AlphaFoldDB" id="A0A7X5LHW3"/>
<dbReference type="CDD" id="cd00130">
    <property type="entry name" value="PAS"/>
    <property type="match status" value="1"/>
</dbReference>
<evidence type="ECO:0000256" key="9">
    <source>
        <dbReference type="ARBA" id="ARBA00064003"/>
    </source>
</evidence>
<keyword evidence="5" id="KW-0547">Nucleotide-binding</keyword>
<dbReference type="InterPro" id="IPR000700">
    <property type="entry name" value="PAS-assoc_C"/>
</dbReference>
<dbReference type="InterPro" id="IPR001610">
    <property type="entry name" value="PAC"/>
</dbReference>
<evidence type="ECO:0000313" key="17">
    <source>
        <dbReference type="EMBL" id="NDV89660.1"/>
    </source>
</evidence>
<keyword evidence="12" id="KW-0472">Membrane</keyword>
<dbReference type="Proteomes" id="UP000470213">
    <property type="component" value="Unassembled WGS sequence"/>
</dbReference>
<evidence type="ECO:0000259" key="13">
    <source>
        <dbReference type="PROSITE" id="PS50109"/>
    </source>
</evidence>
<keyword evidence="6" id="KW-0418">Kinase</keyword>
<evidence type="ECO:0000256" key="12">
    <source>
        <dbReference type="SAM" id="Phobius"/>
    </source>
</evidence>
<keyword evidence="4" id="KW-0808">Transferase</keyword>
<dbReference type="InterPro" id="IPR036097">
    <property type="entry name" value="HisK_dim/P_sf"/>
</dbReference>
<feature type="domain" description="PAS" evidence="15">
    <location>
        <begin position="436"/>
        <end position="485"/>
    </location>
</feature>
<evidence type="ECO:0000256" key="11">
    <source>
        <dbReference type="PROSITE-ProRule" id="PRU00169"/>
    </source>
</evidence>
<dbReference type="InterPro" id="IPR004358">
    <property type="entry name" value="Sig_transdc_His_kin-like_C"/>
</dbReference>
<dbReference type="InterPro" id="IPR000014">
    <property type="entry name" value="PAS"/>
</dbReference>
<dbReference type="Gene3D" id="1.10.287.130">
    <property type="match status" value="1"/>
</dbReference>
<dbReference type="RefSeq" id="WP_163083258.1">
    <property type="nucleotide sequence ID" value="NZ_JAAAWN010000001.1"/>
</dbReference>
<keyword evidence="3 11" id="KW-0597">Phosphoprotein</keyword>
<dbReference type="InterPro" id="IPR003594">
    <property type="entry name" value="HATPase_dom"/>
</dbReference>
<evidence type="ECO:0000256" key="4">
    <source>
        <dbReference type="ARBA" id="ARBA00022679"/>
    </source>
</evidence>
<feature type="transmembrane region" description="Helical" evidence="12">
    <location>
        <begin position="246"/>
        <end position="269"/>
    </location>
</feature>
<dbReference type="SMART" id="SM00387">
    <property type="entry name" value="HATPase_c"/>
    <property type="match status" value="1"/>
</dbReference>
<comment type="caution">
    <text evidence="17">The sequence shown here is derived from an EMBL/GenBank/DDBJ whole genome shotgun (WGS) entry which is preliminary data.</text>
</comment>
<keyword evidence="12" id="KW-1133">Transmembrane helix</keyword>
<evidence type="ECO:0000259" key="14">
    <source>
        <dbReference type="PROSITE" id="PS50110"/>
    </source>
</evidence>
<proteinExistence type="predicted"/>
<dbReference type="Gene3D" id="3.30.565.10">
    <property type="entry name" value="Histidine kinase-like ATPase, C-terminal domain"/>
    <property type="match status" value="1"/>
</dbReference>
<keyword evidence="12" id="KW-0812">Transmembrane</keyword>
<evidence type="ECO:0000256" key="3">
    <source>
        <dbReference type="ARBA" id="ARBA00022553"/>
    </source>
</evidence>
<dbReference type="PANTHER" id="PTHR45339:SF5">
    <property type="entry name" value="HISTIDINE KINASE"/>
    <property type="match status" value="1"/>
</dbReference>
<reference evidence="17 18" key="1">
    <citation type="submission" date="2020-01" db="EMBL/GenBank/DDBJ databases">
        <authorList>
            <person name="Chen J."/>
            <person name="Zhu S."/>
            <person name="Yang J."/>
        </authorList>
    </citation>
    <scope>NUCLEOTIDE SEQUENCE [LARGE SCALE GENOMIC DNA]</scope>
    <source>
        <strain evidence="17 18">345S023</strain>
    </source>
</reference>
<dbReference type="PROSITE" id="PS50109">
    <property type="entry name" value="HIS_KIN"/>
    <property type="match status" value="1"/>
</dbReference>
<dbReference type="InterPro" id="IPR005467">
    <property type="entry name" value="His_kinase_dom"/>
</dbReference>
<evidence type="ECO:0000256" key="5">
    <source>
        <dbReference type="ARBA" id="ARBA00022741"/>
    </source>
</evidence>
<dbReference type="InterPro" id="IPR035965">
    <property type="entry name" value="PAS-like_dom_sf"/>
</dbReference>
<dbReference type="CDD" id="cd16922">
    <property type="entry name" value="HATPase_EvgS-ArcB-TorS-like"/>
    <property type="match status" value="1"/>
</dbReference>
<dbReference type="NCBIfam" id="TIGR00229">
    <property type="entry name" value="sensory_box"/>
    <property type="match status" value="1"/>
</dbReference>
<dbReference type="PROSITE" id="PS50112">
    <property type="entry name" value="PAS"/>
    <property type="match status" value="1"/>
</dbReference>
<protein>
    <recommendedName>
        <fullName evidence="10">Sensory/regulatory protein RpfC</fullName>
        <ecNumber evidence="2">2.7.13.3</ecNumber>
    </recommendedName>
</protein>
<dbReference type="Pfam" id="PF00072">
    <property type="entry name" value="Response_reg"/>
    <property type="match status" value="1"/>
</dbReference>
<comment type="catalytic activity">
    <reaction evidence="1">
        <text>ATP + protein L-histidine = ADP + protein N-phospho-L-histidine.</text>
        <dbReference type="EC" id="2.7.13.3"/>
    </reaction>
</comment>
<evidence type="ECO:0000256" key="8">
    <source>
        <dbReference type="ARBA" id="ARBA00023012"/>
    </source>
</evidence>
<dbReference type="PROSITE" id="PS50113">
    <property type="entry name" value="PAC"/>
    <property type="match status" value="1"/>
</dbReference>
<keyword evidence="8" id="KW-0902">Two-component regulatory system</keyword>
<gene>
    <name evidence="17" type="ORF">GTH32_00420</name>
</gene>
<dbReference type="InterPro" id="IPR003661">
    <property type="entry name" value="HisK_dim/P_dom"/>
</dbReference>
<evidence type="ECO:0000256" key="6">
    <source>
        <dbReference type="ARBA" id="ARBA00022777"/>
    </source>
</evidence>
<dbReference type="SUPFAM" id="SSF55785">
    <property type="entry name" value="PYP-like sensor domain (PAS domain)"/>
    <property type="match status" value="1"/>
</dbReference>
<dbReference type="EMBL" id="JAAAWN010000001">
    <property type="protein sequence ID" value="NDV89660.1"/>
    <property type="molecule type" value="Genomic_DNA"/>
</dbReference>
<dbReference type="CDD" id="cd17546">
    <property type="entry name" value="REC_hyHK_CKI1_RcsC-like"/>
    <property type="match status" value="1"/>
</dbReference>
<evidence type="ECO:0000256" key="10">
    <source>
        <dbReference type="ARBA" id="ARBA00068150"/>
    </source>
</evidence>
<dbReference type="EC" id="2.7.13.3" evidence="2"/>
<dbReference type="Pfam" id="PF02518">
    <property type="entry name" value="HATPase_c"/>
    <property type="match status" value="1"/>
</dbReference>
<dbReference type="Gene3D" id="3.30.450.20">
    <property type="entry name" value="PAS domain"/>
    <property type="match status" value="2"/>
</dbReference>
<evidence type="ECO:0000256" key="2">
    <source>
        <dbReference type="ARBA" id="ARBA00012438"/>
    </source>
</evidence>
<dbReference type="Pfam" id="PF13426">
    <property type="entry name" value="PAS_9"/>
    <property type="match status" value="1"/>
</dbReference>
<dbReference type="Gene3D" id="3.40.50.2300">
    <property type="match status" value="1"/>
</dbReference>
<dbReference type="PRINTS" id="PR00344">
    <property type="entry name" value="BCTRLSENSOR"/>
</dbReference>
<keyword evidence="18" id="KW-1185">Reference proteome</keyword>
<feature type="domain" description="PAC" evidence="16">
    <location>
        <begin position="510"/>
        <end position="563"/>
    </location>
</feature>
<feature type="domain" description="Response regulatory" evidence="14">
    <location>
        <begin position="826"/>
        <end position="945"/>
    </location>
</feature>
<evidence type="ECO:0000256" key="1">
    <source>
        <dbReference type="ARBA" id="ARBA00000085"/>
    </source>
</evidence>
<evidence type="ECO:0000259" key="15">
    <source>
        <dbReference type="PROSITE" id="PS50112"/>
    </source>
</evidence>
<dbReference type="SMART" id="SM00388">
    <property type="entry name" value="HisKA"/>
    <property type="match status" value="1"/>
</dbReference>
<accession>A0A7X5LHW3</accession>
<dbReference type="InterPro" id="IPR011006">
    <property type="entry name" value="CheY-like_superfamily"/>
</dbReference>
<dbReference type="InterPro" id="IPR036890">
    <property type="entry name" value="HATPase_C_sf"/>
</dbReference>
<evidence type="ECO:0000259" key="16">
    <source>
        <dbReference type="PROSITE" id="PS50113"/>
    </source>
</evidence>
<dbReference type="SMART" id="SM00448">
    <property type="entry name" value="REC"/>
    <property type="match status" value="1"/>
</dbReference>
<dbReference type="GO" id="GO:0000155">
    <property type="term" value="F:phosphorelay sensor kinase activity"/>
    <property type="evidence" value="ECO:0007669"/>
    <property type="project" value="InterPro"/>
</dbReference>
<dbReference type="PROSITE" id="PS50110">
    <property type="entry name" value="RESPONSE_REGULATORY"/>
    <property type="match status" value="1"/>
</dbReference>
<dbReference type="SUPFAM" id="SSF55874">
    <property type="entry name" value="ATPase domain of HSP90 chaperone/DNA topoisomerase II/histidine kinase"/>
    <property type="match status" value="1"/>
</dbReference>
<evidence type="ECO:0000313" key="18">
    <source>
        <dbReference type="Proteomes" id="UP000470213"/>
    </source>
</evidence>
<dbReference type="FunFam" id="1.10.287.130:FF:000002">
    <property type="entry name" value="Two-component osmosensing histidine kinase"/>
    <property type="match status" value="1"/>
</dbReference>
<dbReference type="GO" id="GO:0005524">
    <property type="term" value="F:ATP binding"/>
    <property type="evidence" value="ECO:0007669"/>
    <property type="project" value="UniProtKB-KW"/>
</dbReference>
<dbReference type="SMART" id="SM00086">
    <property type="entry name" value="PAC"/>
    <property type="match status" value="1"/>
</dbReference>
<dbReference type="SUPFAM" id="SSF47384">
    <property type="entry name" value="Homodimeric domain of signal transducing histidine kinase"/>
    <property type="match status" value="1"/>
</dbReference>
<feature type="domain" description="Histidine kinase" evidence="13">
    <location>
        <begin position="581"/>
        <end position="802"/>
    </location>
</feature>
<sequence>MQPSSPLRTVLIKTMLPRLAALVALVAIILLAVAFYIVRGQVAEVHKQSLTSLQQDLSFTLNDTTRQLSDLAANDIIINALIDVEQRKNYLPMFFRSLNLTHSRNVSFALFDFSGAIIIDKNWHANLPVNIVQAWQERTLGASRTYYSVSKHGVLFSVPVLLNNAAEGALVMHVDSLQSLLAPYPRLTNQVVTDSNGVILFGSDTALFPPYVSLSQLNTDGFSTTTAQWANLSLYSIQPFATAYRALSWAALVLIAMIGGMLIISLHIVRTTGVLAEDTLSRLYSDIVNRLNNKSFKTATATVQEARELVKIKAAFDKLLSDLTKASLSNEQFSDVIDSIGDLLVVVDTSNQVLLSNRQFDRFSRQQNDAVELTVEYVVDRLKLDTSVELAHLSSTTGKQRFIRWSKTALEDANGKVRGSIYIGVDNTSHRALESNVKILSHAIDEATVSIVIADILRPDQPIVYSNNAFSRLTGYAQEEVIGRNCRFLQNQQDDSTSADKVSLAIAQRKPVETTMLNYRKNGTAFYNRLILTPVKIEGEVTHYIGFQQDITQQRQAEDYLQQAKQKAEESARLKSGFLASMSHEIRTPIHGISGVLQLLNDSELSSEQKHYVSLAEYSIEGLLHIVNDILDFSKIEAGQLHIEQHPFDILHELESLQSQYAILCHEKGLALHFHFNLQDHHVVHGDAVRVRQILSNLLGNAVKFTPKGHIDVTTSIEQKADASLRLTCSVKDSGIGIAKDKQAGIFEVFNQEDISTTREFGGTGLGLSISKQLCELMGGSIHLTSEKGEGSTFTFEILLAKGDDSLLPPTQKSTDGAVIAFKKRNILIVEDNDINQIIVKQHLSKHKTLTAKSGVEALAALNKIKATFDVILMDCQMPEMDGFEATRRIRAGEAGEQYESIPIIALTANAMKGDREICRQAGMDDYLSKPFNAHDLIEKVEYWSRQKDGIAV</sequence>
<evidence type="ECO:0000256" key="7">
    <source>
        <dbReference type="ARBA" id="ARBA00022840"/>
    </source>
</evidence>
<dbReference type="SMART" id="SM00091">
    <property type="entry name" value="PAS"/>
    <property type="match status" value="2"/>
</dbReference>
<organism evidence="17 18">
    <name type="scientific">Alteromonas profundi</name>
    <dbReference type="NCBI Taxonomy" id="2696062"/>
    <lineage>
        <taxon>Bacteria</taxon>
        <taxon>Pseudomonadati</taxon>
        <taxon>Pseudomonadota</taxon>
        <taxon>Gammaproteobacteria</taxon>
        <taxon>Alteromonadales</taxon>
        <taxon>Alteromonadaceae</taxon>
        <taxon>Alteromonas/Salinimonas group</taxon>
        <taxon>Alteromonas</taxon>
    </lineage>
</organism>
<dbReference type="Pfam" id="PF00512">
    <property type="entry name" value="HisKA"/>
    <property type="match status" value="1"/>
</dbReference>